<dbReference type="PANTHER" id="PTHR34039">
    <property type="entry name" value="UPF0102 PROTEIN YRAN"/>
    <property type="match status" value="1"/>
</dbReference>
<organism evidence="3">
    <name type="scientific">Candidatus Paraimprobicoccus trichonymphae</name>
    <dbReference type="NCBI Taxonomy" id="3033793"/>
    <lineage>
        <taxon>Bacteria</taxon>
        <taxon>Bacillati</taxon>
        <taxon>Bacillota</taxon>
        <taxon>Clostridia</taxon>
        <taxon>Candidatus Paraimprobicoccus</taxon>
    </lineage>
</organism>
<gene>
    <name evidence="3" type="ORF">RsTaC01_0754</name>
</gene>
<dbReference type="EMBL" id="AP027925">
    <property type="protein sequence ID" value="BED92859.1"/>
    <property type="molecule type" value="Genomic_DNA"/>
</dbReference>
<evidence type="ECO:0000256" key="2">
    <source>
        <dbReference type="HAMAP-Rule" id="MF_00048"/>
    </source>
</evidence>
<proteinExistence type="inferred from homology"/>
<protein>
    <recommendedName>
        <fullName evidence="2">UPF0102 protein RsTaC01_0754</fullName>
    </recommendedName>
</protein>
<accession>A0AA48I6B0</accession>
<evidence type="ECO:0000313" key="3">
    <source>
        <dbReference type="EMBL" id="BED92859.1"/>
    </source>
</evidence>
<sequence>MGKLSETVGNSGEQIAESYLKKNSFKFTCRNYHSCYGEIDMIFSDEHFIVFVEVKLRKVGCIANALEYVSRSKQKKIIKTAYEYIAKNNIKIQPRFDVIEIVNCNKEFKINHIKNAFG</sequence>
<dbReference type="SUPFAM" id="SSF52980">
    <property type="entry name" value="Restriction endonuclease-like"/>
    <property type="match status" value="1"/>
</dbReference>
<dbReference type="NCBIfam" id="TIGR00252">
    <property type="entry name" value="YraN family protein"/>
    <property type="match status" value="1"/>
</dbReference>
<dbReference type="PANTHER" id="PTHR34039:SF1">
    <property type="entry name" value="UPF0102 PROTEIN YRAN"/>
    <property type="match status" value="1"/>
</dbReference>
<dbReference type="Proteomes" id="UP001335720">
    <property type="component" value="Chromosome"/>
</dbReference>
<dbReference type="KEGG" id="ptrh:RsTaC01_0754"/>
<dbReference type="Gene3D" id="3.40.1350.10">
    <property type="match status" value="1"/>
</dbReference>
<comment type="similarity">
    <text evidence="1 2">Belongs to the UPF0102 family.</text>
</comment>
<dbReference type="AlphaFoldDB" id="A0AA48I6B0"/>
<reference evidence="3" key="1">
    <citation type="journal article" date="2023" name="ISME J.">
        <title>Emergence of putative energy parasites within Clostridia revealed by genome analysis of a novel endosymbiotic clade.</title>
        <authorList>
            <person name="Takahashi K."/>
            <person name="Kuwahara H."/>
            <person name="Horikawa Y."/>
            <person name="Izawa K."/>
            <person name="Kato D."/>
            <person name="Inagaki T."/>
            <person name="Yuki M."/>
            <person name="Ohkuma M."/>
            <person name="Hongoh Y."/>
        </authorList>
    </citation>
    <scope>NUCLEOTIDE SEQUENCE</scope>
    <source>
        <strain evidence="3">RsTa-C01</strain>
    </source>
</reference>
<evidence type="ECO:0000256" key="1">
    <source>
        <dbReference type="ARBA" id="ARBA00006738"/>
    </source>
</evidence>
<dbReference type="NCBIfam" id="NF009150">
    <property type="entry name" value="PRK12497.1-3"/>
    <property type="match status" value="1"/>
</dbReference>
<dbReference type="GO" id="GO:0003676">
    <property type="term" value="F:nucleic acid binding"/>
    <property type="evidence" value="ECO:0007669"/>
    <property type="project" value="InterPro"/>
</dbReference>
<dbReference type="InterPro" id="IPR003509">
    <property type="entry name" value="UPF0102_YraN-like"/>
</dbReference>
<dbReference type="Pfam" id="PF02021">
    <property type="entry name" value="UPF0102"/>
    <property type="match status" value="1"/>
</dbReference>
<name>A0AA48I6B0_9FIRM</name>
<dbReference type="InterPro" id="IPR011856">
    <property type="entry name" value="tRNA_endonuc-like_dom_sf"/>
</dbReference>
<dbReference type="InterPro" id="IPR011335">
    <property type="entry name" value="Restrct_endonuc-II-like"/>
</dbReference>
<dbReference type="HAMAP" id="MF_00048">
    <property type="entry name" value="UPF0102"/>
    <property type="match status" value="1"/>
</dbReference>